<name>Q2FMU9_METHJ</name>
<evidence type="ECO:0008006" key="3">
    <source>
        <dbReference type="Google" id="ProtNLM"/>
    </source>
</evidence>
<gene>
    <name evidence="1" type="ordered locus">Mhun_0827</name>
</gene>
<dbReference type="InterPro" id="IPR007355">
    <property type="entry name" value="DUF424"/>
</dbReference>
<dbReference type="Proteomes" id="UP000001941">
    <property type="component" value="Chromosome"/>
</dbReference>
<evidence type="ECO:0000313" key="1">
    <source>
        <dbReference type="EMBL" id="ABD40579.1"/>
    </source>
</evidence>
<dbReference type="HOGENOM" id="CLU_174522_1_0_2"/>
<reference evidence="2" key="1">
    <citation type="journal article" date="2016" name="Stand. Genomic Sci.">
        <title>Complete genome sequence of Methanospirillum hungatei type strain JF1.</title>
        <authorList>
            <person name="Gunsalus R.P."/>
            <person name="Cook L.E."/>
            <person name="Crable B."/>
            <person name="Rohlin L."/>
            <person name="McDonald E."/>
            <person name="Mouttaki H."/>
            <person name="Sieber J.R."/>
            <person name="Poweleit N."/>
            <person name="Zhou H."/>
            <person name="Lapidus A.L."/>
            <person name="Daligault H.E."/>
            <person name="Land M."/>
            <person name="Gilna P."/>
            <person name="Ivanova N."/>
            <person name="Kyrpides N."/>
            <person name="Culley D.E."/>
            <person name="McInerney M.J."/>
        </authorList>
    </citation>
    <scope>NUCLEOTIDE SEQUENCE [LARGE SCALE GENOMIC DNA]</scope>
    <source>
        <strain evidence="2">ATCC 27890 / DSM 864 / NBRC 100397 / JF-1</strain>
    </source>
</reference>
<dbReference type="RefSeq" id="WP_011447858.1">
    <property type="nucleotide sequence ID" value="NC_007796.1"/>
</dbReference>
<dbReference type="Pfam" id="PF04242">
    <property type="entry name" value="DUF424"/>
    <property type="match status" value="1"/>
</dbReference>
<dbReference type="EnsemblBacteria" id="ABD40579">
    <property type="protein sequence ID" value="ABD40579"/>
    <property type="gene ID" value="Mhun_0827"/>
</dbReference>
<dbReference type="InParanoid" id="Q2FMU9"/>
<keyword evidence="2" id="KW-1185">Reference proteome</keyword>
<dbReference type="GeneID" id="3924965"/>
<dbReference type="Gene3D" id="3.30.1860.10">
    <property type="entry name" value="uncharacterized conserved protein from methanopyrus kandleri domain like"/>
    <property type="match status" value="1"/>
</dbReference>
<sequence length="97" mass="10832">MLLRIHRSADNKEVIGLCDRELIGRTFSEGEISISINEGFFGNQPTSEEEVIRVLMNGDNITIFGKRCVDLAVSHGILEPDSCRLINGIPYTTIIRI</sequence>
<dbReference type="EMBL" id="CP000254">
    <property type="protein sequence ID" value="ABD40579.1"/>
    <property type="molecule type" value="Genomic_DNA"/>
</dbReference>
<dbReference type="OrthoDB" id="18015at2157"/>
<protein>
    <recommendedName>
        <fullName evidence="3">DUF424 domain-containing protein</fullName>
    </recommendedName>
</protein>
<dbReference type="KEGG" id="mhu:Mhun_0827"/>
<dbReference type="STRING" id="323259.Mhun_0827"/>
<dbReference type="AlphaFoldDB" id="Q2FMU9"/>
<organism evidence="1 2">
    <name type="scientific">Methanospirillum hungatei JF-1 (strain ATCC 27890 / DSM 864 / NBRC 100397 / JF-1)</name>
    <dbReference type="NCBI Taxonomy" id="323259"/>
    <lineage>
        <taxon>Archaea</taxon>
        <taxon>Methanobacteriati</taxon>
        <taxon>Methanobacteriota</taxon>
        <taxon>Stenosarchaea group</taxon>
        <taxon>Methanomicrobia</taxon>
        <taxon>Methanomicrobiales</taxon>
        <taxon>Methanospirillaceae</taxon>
        <taxon>Methanospirillum</taxon>
    </lineage>
</organism>
<evidence type="ECO:0000313" key="2">
    <source>
        <dbReference type="Proteomes" id="UP000001941"/>
    </source>
</evidence>
<dbReference type="eggNOG" id="arCOG04051">
    <property type="taxonomic scope" value="Archaea"/>
</dbReference>
<accession>Q2FMU9</accession>
<proteinExistence type="predicted"/>